<keyword evidence="2" id="KW-0732">Signal</keyword>
<dbReference type="InterPro" id="IPR051553">
    <property type="entry name" value="Ran_GTPase-activating"/>
</dbReference>
<dbReference type="EMBL" id="WHNZ01000040">
    <property type="protein sequence ID" value="NOV01901.1"/>
    <property type="molecule type" value="Genomic_DNA"/>
</dbReference>
<dbReference type="InterPro" id="IPR036582">
    <property type="entry name" value="Mao_N_sf"/>
</dbReference>
<evidence type="ECO:0000313" key="5">
    <source>
        <dbReference type="Proteomes" id="UP000618579"/>
    </source>
</evidence>
<dbReference type="InterPro" id="IPR000408">
    <property type="entry name" value="Reg_chr_condens"/>
</dbReference>
<evidence type="ECO:0000313" key="4">
    <source>
        <dbReference type="EMBL" id="NOV01901.1"/>
    </source>
</evidence>
<protein>
    <recommendedName>
        <fullName evidence="3">Copper amine oxidase-like N-terminal domain-containing protein</fullName>
    </recommendedName>
</protein>
<proteinExistence type="predicted"/>
<dbReference type="Pfam" id="PF00415">
    <property type="entry name" value="RCC1"/>
    <property type="match status" value="1"/>
</dbReference>
<dbReference type="SUPFAM" id="SSF50985">
    <property type="entry name" value="RCC1/BLIP-II"/>
    <property type="match status" value="1"/>
</dbReference>
<feature type="chain" id="PRO_5047426062" description="Copper amine oxidase-like N-terminal domain-containing protein" evidence="2">
    <location>
        <begin position="33"/>
        <end position="507"/>
    </location>
</feature>
<comment type="caution">
    <text evidence="4">The sequence shown here is derived from an EMBL/GenBank/DDBJ whole genome shotgun (WGS) entry which is preliminary data.</text>
</comment>
<gene>
    <name evidence="4" type="ORF">GC097_17945</name>
</gene>
<feature type="domain" description="Copper amine oxidase-like N-terminal" evidence="3">
    <location>
        <begin position="397"/>
        <end position="503"/>
    </location>
</feature>
<dbReference type="Proteomes" id="UP000618579">
    <property type="component" value="Unassembled WGS sequence"/>
</dbReference>
<dbReference type="Pfam" id="PF07833">
    <property type="entry name" value="Cu_amine_oxidN1"/>
    <property type="match status" value="1"/>
</dbReference>
<evidence type="ECO:0000259" key="3">
    <source>
        <dbReference type="Pfam" id="PF07833"/>
    </source>
</evidence>
<organism evidence="4 5">
    <name type="scientific">Paenibacillus planticolens</name>
    <dbReference type="NCBI Taxonomy" id="2654976"/>
    <lineage>
        <taxon>Bacteria</taxon>
        <taxon>Bacillati</taxon>
        <taxon>Bacillota</taxon>
        <taxon>Bacilli</taxon>
        <taxon>Bacillales</taxon>
        <taxon>Paenibacillaceae</taxon>
        <taxon>Paenibacillus</taxon>
    </lineage>
</organism>
<accession>A0ABX1ZQ15</accession>
<dbReference type="SUPFAM" id="SSF55383">
    <property type="entry name" value="Copper amine oxidase, domain N"/>
    <property type="match status" value="1"/>
</dbReference>
<dbReference type="PROSITE" id="PS50012">
    <property type="entry name" value="RCC1_3"/>
    <property type="match status" value="1"/>
</dbReference>
<dbReference type="RefSeq" id="WP_171684726.1">
    <property type="nucleotide sequence ID" value="NZ_WHNZ01000040.1"/>
</dbReference>
<evidence type="ECO:0000256" key="1">
    <source>
        <dbReference type="SAM" id="MobiDB-lite"/>
    </source>
</evidence>
<dbReference type="PANTHER" id="PTHR45982:SF1">
    <property type="entry name" value="REGULATOR OF CHROMOSOME CONDENSATION"/>
    <property type="match status" value="1"/>
</dbReference>
<dbReference type="Gene3D" id="3.30.457.10">
    <property type="entry name" value="Copper amine oxidase-like, N-terminal domain"/>
    <property type="match status" value="1"/>
</dbReference>
<dbReference type="PANTHER" id="PTHR45982">
    <property type="entry name" value="REGULATOR OF CHROMOSOME CONDENSATION"/>
    <property type="match status" value="1"/>
</dbReference>
<keyword evidence="5" id="KW-1185">Reference proteome</keyword>
<sequence>MKLKTTLRAAQSYRVMILASVLTLGLGAQAQAAFENKSEAAEAPPVAITVHDRHRIAYNSEGTFWYWEPTADLREPKIMQGLGDFTAVTAGPNTNNLILRKDGTVWEWGRKYIYTDGNNGRSEFPAPKQIKGLSDISKVSVLHSVDAALDKDGSVWVWITQPESSDPVKLENITKAKDIGIANDGVLILKEDGTVWNWVPYSSTGVPLQSYNAYKINELDNIAALSSGNSLHTFAIKKDGTVWGWGDNGDGALGLPSSIHNSYHPVLIDSLTDVESISTGLYTTAIVKRDGTVWVVGLTIGDPSVTYSFTPKIVDGLENVASVTLGDEYALALTRDGKLWSWGNINGGYDYSEKPIPVLLPNKDGSKGQRQPTKPEPAQPISTPQKTYNNQNIGIKLNGTYLNINPKAMIVDENTFIPLRGVIEAIGGKITWLNETQSITIDKGNASVNLKIGSKEALVNGSSVTLAVAPFISDAGYTYVPLRFVSDTLGAKVNWDAENWSAILNVE</sequence>
<feature type="signal peptide" evidence="2">
    <location>
        <begin position="1"/>
        <end position="32"/>
    </location>
</feature>
<name>A0ABX1ZQ15_9BACL</name>
<dbReference type="InterPro" id="IPR009091">
    <property type="entry name" value="RCC1/BLIP-II"/>
</dbReference>
<dbReference type="InterPro" id="IPR012854">
    <property type="entry name" value="Cu_amine_oxidase-like_N"/>
</dbReference>
<reference evidence="4 5" key="1">
    <citation type="submission" date="2019-10" db="EMBL/GenBank/DDBJ databases">
        <title>Description of Paenibacillus pedi sp. nov.</title>
        <authorList>
            <person name="Carlier A."/>
            <person name="Qi S."/>
        </authorList>
    </citation>
    <scope>NUCLEOTIDE SEQUENCE [LARGE SCALE GENOMIC DNA]</scope>
    <source>
        <strain evidence="4 5">LMG 31457</strain>
    </source>
</reference>
<evidence type="ECO:0000256" key="2">
    <source>
        <dbReference type="SAM" id="SignalP"/>
    </source>
</evidence>
<dbReference type="Pfam" id="PF13540">
    <property type="entry name" value="RCC1_2"/>
    <property type="match status" value="1"/>
</dbReference>
<dbReference type="Gene3D" id="2.130.10.30">
    <property type="entry name" value="Regulator of chromosome condensation 1/beta-lactamase-inhibitor protein II"/>
    <property type="match status" value="2"/>
</dbReference>
<feature type="region of interest" description="Disordered" evidence="1">
    <location>
        <begin position="360"/>
        <end position="385"/>
    </location>
</feature>